<evidence type="ECO:0000313" key="9">
    <source>
        <dbReference type="EMBL" id="MFD0925391.1"/>
    </source>
</evidence>
<protein>
    <recommendedName>
        <fullName evidence="7 8">Ribonuclease P protein component</fullName>
        <shortName evidence="7">RNase P protein</shortName>
        <shortName evidence="7">RNaseP protein</shortName>
        <ecNumber evidence="7 8">3.1.26.5</ecNumber>
    </recommendedName>
    <alternativeName>
        <fullName evidence="7">Protein C5</fullName>
    </alternativeName>
</protein>
<organism evidence="9 10">
    <name type="scientific">Williamsia deligens</name>
    <dbReference type="NCBI Taxonomy" id="321325"/>
    <lineage>
        <taxon>Bacteria</taxon>
        <taxon>Bacillati</taxon>
        <taxon>Actinomycetota</taxon>
        <taxon>Actinomycetes</taxon>
        <taxon>Mycobacteriales</taxon>
        <taxon>Nocardiaceae</taxon>
        <taxon>Williamsia</taxon>
    </lineage>
</organism>
<keyword evidence="5 7" id="KW-0378">Hydrolase</keyword>
<dbReference type="InterPro" id="IPR020568">
    <property type="entry name" value="Ribosomal_Su5_D2-typ_SF"/>
</dbReference>
<keyword evidence="3 7" id="KW-0540">Nuclease</keyword>
<dbReference type="Proteomes" id="UP001597068">
    <property type="component" value="Unassembled WGS sequence"/>
</dbReference>
<dbReference type="GO" id="GO:0004526">
    <property type="term" value="F:ribonuclease P activity"/>
    <property type="evidence" value="ECO:0007669"/>
    <property type="project" value="UniProtKB-EC"/>
</dbReference>
<dbReference type="HAMAP" id="MF_00227">
    <property type="entry name" value="RNase_P"/>
    <property type="match status" value="1"/>
</dbReference>
<keyword evidence="10" id="KW-1185">Reference proteome</keyword>
<dbReference type="EC" id="3.1.26.5" evidence="7 8"/>
<dbReference type="PANTHER" id="PTHR33992">
    <property type="entry name" value="RIBONUCLEASE P PROTEIN COMPONENT"/>
    <property type="match status" value="1"/>
</dbReference>
<dbReference type="EMBL" id="JBHTIL010000001">
    <property type="protein sequence ID" value="MFD0925391.1"/>
    <property type="molecule type" value="Genomic_DNA"/>
</dbReference>
<dbReference type="PROSITE" id="PS00648">
    <property type="entry name" value="RIBONUCLEASE_P"/>
    <property type="match status" value="1"/>
</dbReference>
<evidence type="ECO:0000256" key="3">
    <source>
        <dbReference type="ARBA" id="ARBA00022722"/>
    </source>
</evidence>
<keyword evidence="6 7" id="KW-0694">RNA-binding</keyword>
<evidence type="ECO:0000313" key="10">
    <source>
        <dbReference type="Proteomes" id="UP001597068"/>
    </source>
</evidence>
<gene>
    <name evidence="7 9" type="primary">rnpA</name>
    <name evidence="9" type="ORF">ACFQ04_06540</name>
</gene>
<keyword evidence="4 7" id="KW-0255">Endonuclease</keyword>
<sequence length="131" mass="14130">MLARHQRISRGSDFTRTLRRGVRVRRADLMVHVLPTGGPDVVAVERGSRYGLIVSKSVGDAVTRHAVARRLRVAAAGAEVSASDDPDRSELVVIRALPGAADRSSTELTDELTSALRKAHRRLADDAVGAR</sequence>
<dbReference type="RefSeq" id="WP_308214084.1">
    <property type="nucleotide sequence ID" value="NZ_BAAAMO010000002.1"/>
</dbReference>
<dbReference type="InterPro" id="IPR014721">
    <property type="entry name" value="Ribsml_uS5_D2-typ_fold_subgr"/>
</dbReference>
<dbReference type="SUPFAM" id="SSF54211">
    <property type="entry name" value="Ribosomal protein S5 domain 2-like"/>
    <property type="match status" value="1"/>
</dbReference>
<dbReference type="PANTHER" id="PTHR33992:SF1">
    <property type="entry name" value="RIBONUCLEASE P PROTEIN COMPONENT"/>
    <property type="match status" value="1"/>
</dbReference>
<evidence type="ECO:0000256" key="8">
    <source>
        <dbReference type="NCBIfam" id="TIGR00188"/>
    </source>
</evidence>
<keyword evidence="2 7" id="KW-0819">tRNA processing</keyword>
<evidence type="ECO:0000256" key="6">
    <source>
        <dbReference type="ARBA" id="ARBA00022884"/>
    </source>
</evidence>
<dbReference type="Gene3D" id="3.30.230.10">
    <property type="match status" value="1"/>
</dbReference>
<comment type="similarity">
    <text evidence="7">Belongs to the RnpA family.</text>
</comment>
<evidence type="ECO:0000256" key="4">
    <source>
        <dbReference type="ARBA" id="ARBA00022759"/>
    </source>
</evidence>
<comment type="caution">
    <text evidence="9">The sequence shown here is derived from an EMBL/GenBank/DDBJ whole genome shotgun (WGS) entry which is preliminary data.</text>
</comment>
<reference evidence="10" key="1">
    <citation type="journal article" date="2019" name="Int. J. Syst. Evol. Microbiol.">
        <title>The Global Catalogue of Microorganisms (GCM) 10K type strain sequencing project: providing services to taxonomists for standard genome sequencing and annotation.</title>
        <authorList>
            <consortium name="The Broad Institute Genomics Platform"/>
            <consortium name="The Broad Institute Genome Sequencing Center for Infectious Disease"/>
            <person name="Wu L."/>
            <person name="Ma J."/>
        </authorList>
    </citation>
    <scope>NUCLEOTIDE SEQUENCE [LARGE SCALE GENOMIC DNA]</scope>
    <source>
        <strain evidence="10">CCUG 50873</strain>
    </source>
</reference>
<dbReference type="InterPro" id="IPR000100">
    <property type="entry name" value="RNase_P"/>
</dbReference>
<comment type="function">
    <text evidence="1 7">RNaseP catalyzes the removal of the 5'-leader sequence from pre-tRNA to produce the mature 5'-terminus. It can also cleave other RNA substrates such as 4.5S RNA. The protein component plays an auxiliary but essential role in vivo by binding to the 5'-leader sequence and broadening the substrate specificity of the ribozyme.</text>
</comment>
<evidence type="ECO:0000256" key="1">
    <source>
        <dbReference type="ARBA" id="ARBA00002663"/>
    </source>
</evidence>
<accession>A0ABW3G8Q3</accession>
<proteinExistence type="inferred from homology"/>
<dbReference type="Pfam" id="PF00825">
    <property type="entry name" value="Ribonuclease_P"/>
    <property type="match status" value="1"/>
</dbReference>
<name>A0ABW3G8Q3_9NOCA</name>
<comment type="catalytic activity">
    <reaction evidence="7">
        <text>Endonucleolytic cleavage of RNA, removing 5'-extranucleotides from tRNA precursor.</text>
        <dbReference type="EC" id="3.1.26.5"/>
    </reaction>
</comment>
<evidence type="ECO:0000256" key="5">
    <source>
        <dbReference type="ARBA" id="ARBA00022801"/>
    </source>
</evidence>
<dbReference type="InterPro" id="IPR020539">
    <property type="entry name" value="RNase_P_CS"/>
</dbReference>
<comment type="subunit">
    <text evidence="7">Consists of a catalytic RNA component (M1 or rnpB) and a protein subunit.</text>
</comment>
<dbReference type="NCBIfam" id="TIGR00188">
    <property type="entry name" value="rnpA"/>
    <property type="match status" value="1"/>
</dbReference>
<evidence type="ECO:0000256" key="2">
    <source>
        <dbReference type="ARBA" id="ARBA00022694"/>
    </source>
</evidence>
<evidence type="ECO:0000256" key="7">
    <source>
        <dbReference type="HAMAP-Rule" id="MF_00227"/>
    </source>
</evidence>